<reference evidence="2" key="2">
    <citation type="submission" date="2018-03" db="EMBL/GenBank/DDBJ databases">
        <title>The Triticum urartu genome reveals the dynamic nature of wheat genome evolution.</title>
        <authorList>
            <person name="Ling H."/>
            <person name="Ma B."/>
            <person name="Shi X."/>
            <person name="Liu H."/>
            <person name="Dong L."/>
            <person name="Sun H."/>
            <person name="Cao Y."/>
            <person name="Gao Q."/>
            <person name="Zheng S."/>
            <person name="Li Y."/>
            <person name="Yu Y."/>
            <person name="Du H."/>
            <person name="Qi M."/>
            <person name="Li Y."/>
            <person name="Yu H."/>
            <person name="Cui Y."/>
            <person name="Wang N."/>
            <person name="Chen C."/>
            <person name="Wu H."/>
            <person name="Zhao Y."/>
            <person name="Zhang J."/>
            <person name="Li Y."/>
            <person name="Zhou W."/>
            <person name="Zhang B."/>
            <person name="Hu W."/>
            <person name="Eijk M."/>
            <person name="Tang J."/>
            <person name="Witsenboer H."/>
            <person name="Zhao S."/>
            <person name="Li Z."/>
            <person name="Zhang A."/>
            <person name="Wang D."/>
            <person name="Liang C."/>
        </authorList>
    </citation>
    <scope>NUCLEOTIDE SEQUENCE [LARGE SCALE GENOMIC DNA]</scope>
    <source>
        <strain evidence="2">cv. G1812</strain>
    </source>
</reference>
<proteinExistence type="predicted"/>
<evidence type="ECO:0000313" key="3">
    <source>
        <dbReference type="Proteomes" id="UP000015106"/>
    </source>
</evidence>
<organism evidence="2 3">
    <name type="scientific">Triticum urartu</name>
    <name type="common">Red wild einkorn</name>
    <name type="synonym">Crithodium urartu</name>
    <dbReference type="NCBI Taxonomy" id="4572"/>
    <lineage>
        <taxon>Eukaryota</taxon>
        <taxon>Viridiplantae</taxon>
        <taxon>Streptophyta</taxon>
        <taxon>Embryophyta</taxon>
        <taxon>Tracheophyta</taxon>
        <taxon>Spermatophyta</taxon>
        <taxon>Magnoliopsida</taxon>
        <taxon>Liliopsida</taxon>
        <taxon>Poales</taxon>
        <taxon>Poaceae</taxon>
        <taxon>BOP clade</taxon>
        <taxon>Pooideae</taxon>
        <taxon>Triticodae</taxon>
        <taxon>Triticeae</taxon>
        <taxon>Triticinae</taxon>
        <taxon>Triticum</taxon>
    </lineage>
</organism>
<reference evidence="2" key="3">
    <citation type="submission" date="2022-06" db="UniProtKB">
        <authorList>
            <consortium name="EnsemblPlants"/>
        </authorList>
    </citation>
    <scope>IDENTIFICATION</scope>
</reference>
<dbReference type="EnsemblPlants" id="TuG1812G0100000277.01.T01">
    <property type="protein sequence ID" value="TuG1812G0100000277.01.T01"/>
    <property type="gene ID" value="TuG1812G0100000277.01"/>
</dbReference>
<sequence>MGCWHAFATNQGVPLGEIPPPPVPPPARSWSPHGSPQQSTIQIQENSEELPPLCVQQHANPSSDHELDVGSNVPVAAQDEGMLFGGFFSECGTGALSLSLLGSQPVP</sequence>
<dbReference type="AlphaFoldDB" id="A0A8R7JUX8"/>
<protein>
    <submittedName>
        <fullName evidence="2">Uncharacterized protein</fullName>
    </submittedName>
</protein>
<feature type="compositionally biased region" description="Pro residues" evidence="1">
    <location>
        <begin position="17"/>
        <end position="27"/>
    </location>
</feature>
<keyword evidence="3" id="KW-1185">Reference proteome</keyword>
<name>A0A8R7JUX8_TRIUA</name>
<accession>A0A8R7JUX8</accession>
<feature type="compositionally biased region" description="Polar residues" evidence="1">
    <location>
        <begin position="32"/>
        <end position="44"/>
    </location>
</feature>
<dbReference type="Gramene" id="TuG1812G0100000277.01.T01">
    <property type="protein sequence ID" value="TuG1812G0100000277.01.T01"/>
    <property type="gene ID" value="TuG1812G0100000277.01"/>
</dbReference>
<dbReference type="Proteomes" id="UP000015106">
    <property type="component" value="Chromosome 1"/>
</dbReference>
<evidence type="ECO:0000256" key="1">
    <source>
        <dbReference type="SAM" id="MobiDB-lite"/>
    </source>
</evidence>
<evidence type="ECO:0000313" key="2">
    <source>
        <dbReference type="EnsemblPlants" id="TuG1812G0100000277.01.T01"/>
    </source>
</evidence>
<feature type="region of interest" description="Disordered" evidence="1">
    <location>
        <begin position="1"/>
        <end position="44"/>
    </location>
</feature>
<reference evidence="3" key="1">
    <citation type="journal article" date="2013" name="Nature">
        <title>Draft genome of the wheat A-genome progenitor Triticum urartu.</title>
        <authorList>
            <person name="Ling H.Q."/>
            <person name="Zhao S."/>
            <person name="Liu D."/>
            <person name="Wang J."/>
            <person name="Sun H."/>
            <person name="Zhang C."/>
            <person name="Fan H."/>
            <person name="Li D."/>
            <person name="Dong L."/>
            <person name="Tao Y."/>
            <person name="Gao C."/>
            <person name="Wu H."/>
            <person name="Li Y."/>
            <person name="Cui Y."/>
            <person name="Guo X."/>
            <person name="Zheng S."/>
            <person name="Wang B."/>
            <person name="Yu K."/>
            <person name="Liang Q."/>
            <person name="Yang W."/>
            <person name="Lou X."/>
            <person name="Chen J."/>
            <person name="Feng M."/>
            <person name="Jian J."/>
            <person name="Zhang X."/>
            <person name="Luo G."/>
            <person name="Jiang Y."/>
            <person name="Liu J."/>
            <person name="Wang Z."/>
            <person name="Sha Y."/>
            <person name="Zhang B."/>
            <person name="Wu H."/>
            <person name="Tang D."/>
            <person name="Shen Q."/>
            <person name="Xue P."/>
            <person name="Zou S."/>
            <person name="Wang X."/>
            <person name="Liu X."/>
            <person name="Wang F."/>
            <person name="Yang Y."/>
            <person name="An X."/>
            <person name="Dong Z."/>
            <person name="Zhang K."/>
            <person name="Zhang X."/>
            <person name="Luo M.C."/>
            <person name="Dvorak J."/>
            <person name="Tong Y."/>
            <person name="Wang J."/>
            <person name="Yang H."/>
            <person name="Li Z."/>
            <person name="Wang D."/>
            <person name="Zhang A."/>
            <person name="Wang J."/>
        </authorList>
    </citation>
    <scope>NUCLEOTIDE SEQUENCE</scope>
    <source>
        <strain evidence="3">cv. G1812</strain>
    </source>
</reference>